<dbReference type="AlphaFoldDB" id="A0A933SD73"/>
<dbReference type="Proteomes" id="UP000696931">
    <property type="component" value="Unassembled WGS sequence"/>
</dbReference>
<organism evidence="17 18">
    <name type="scientific">Eiseniibacteriota bacterium</name>
    <dbReference type="NCBI Taxonomy" id="2212470"/>
    <lineage>
        <taxon>Bacteria</taxon>
        <taxon>Candidatus Eiseniibacteriota</taxon>
    </lineage>
</organism>
<dbReference type="PROSITE" id="PS51686">
    <property type="entry name" value="SAM_MT_RSMB_NOP"/>
    <property type="match status" value="1"/>
</dbReference>
<feature type="binding site" evidence="14">
    <location>
        <position position="682"/>
    </location>
    <ligand>
        <name>S-adenosyl-L-methionine</name>
        <dbReference type="ChEBI" id="CHEBI:59789"/>
    </ligand>
</feature>
<dbReference type="InterPro" id="IPR023267">
    <property type="entry name" value="RCMT"/>
</dbReference>
<dbReference type="InterPro" id="IPR004573">
    <property type="entry name" value="rRNA_ssu_MeTfrase_B"/>
</dbReference>
<evidence type="ECO:0000256" key="10">
    <source>
        <dbReference type="ARBA" id="ARBA00022884"/>
    </source>
</evidence>
<comment type="catalytic activity">
    <reaction evidence="13">
        <text>cytidine(967) in 16S rRNA + S-adenosyl-L-methionine = 5-methylcytidine(967) in 16S rRNA + S-adenosyl-L-homocysteine + H(+)</text>
        <dbReference type="Rhea" id="RHEA:42748"/>
        <dbReference type="Rhea" id="RHEA-COMP:10219"/>
        <dbReference type="Rhea" id="RHEA-COMP:10220"/>
        <dbReference type="ChEBI" id="CHEBI:15378"/>
        <dbReference type="ChEBI" id="CHEBI:57856"/>
        <dbReference type="ChEBI" id="CHEBI:59789"/>
        <dbReference type="ChEBI" id="CHEBI:74483"/>
        <dbReference type="ChEBI" id="CHEBI:82748"/>
        <dbReference type="EC" id="2.1.1.176"/>
    </reaction>
</comment>
<keyword evidence="5" id="KW-0963">Cytoplasm</keyword>
<dbReference type="CDD" id="cd02440">
    <property type="entry name" value="AdoMet_MTases"/>
    <property type="match status" value="1"/>
</dbReference>
<dbReference type="InterPro" id="IPR018314">
    <property type="entry name" value="RsmB/NOL1/NOP2-like_CS"/>
</dbReference>
<name>A0A933SD73_UNCEI</name>
<dbReference type="InterPro" id="IPR035926">
    <property type="entry name" value="NusB-like_sf"/>
</dbReference>
<sequence length="796" mass="85292">MTEYRGSSRPPRAPRGGQSPRPFSGGPRREGGGAGGAGGSYDRGPRREGGFSRGPRPEGSGGYNRGPRPESGGGYNRGPRPAGGGGSYDRGPRPAGGGFSRGPRPEGSGGYNRGPRPEGGGGYSRGPRPEGGGGYNRGPRPEGGGGYSRGPRPEGGGGYNRGPRPEGGGGYSRGPRPEGGGGYNRGPRPEGGGGYSRGPRPEGGGGYNRGPRPEGGGGYSRGPRPEGGGGYNRGPRPEGSGGYDRGPRREGGFSRGPRPAGAGGYDRGPRREGGFSRGPRPAGGGYDRGPRRDDRSFDRDREQGGASGEPTRMVRWRRDGKPSAATPPIWKKDTRPLNVRDDRPAPFDEDQGGRGLPSDPREASLRILHAVDTRSAFSDRLLDGAHQRPGADGRDRALLHELVKGSLRWRGRLDWALNSRIHIGLDAVQPWIRNILRIGAYQILMLDRIPAHAAVDESVKLAHKYGHPGSAGLVNSVLRRLIDEKESIEWPAGDDVESLSVWGSHPTWIVERWLSRFGPESARALMMANNRPVATGLRVNALRGTRDELAARLASEGVESRPGTLSPDLLWVEGHHAPGALKAFTEGWCTAQDESEALVARIVAPEKHDRILDLCAAPGGKSTHIAELIGDEGEVWALERDKHRVASLENTIKRLGDQSIHVVHGDGTTYEFPMPFDRVLVDAPCSGLGVMGRRADARWRKGPEVLAEMPPVQLELLDAASYRVRPGGVLVYSVCTFEPEETDHVVERFLSLHPDFTLESVKGLVPDEVVTPEGTMRVLPQRDGCDGAFAARMRKK</sequence>
<dbReference type="Pfam" id="PF22458">
    <property type="entry name" value="RsmF-B_ferredox"/>
    <property type="match status" value="1"/>
</dbReference>
<evidence type="ECO:0000256" key="15">
    <source>
        <dbReference type="SAM" id="MobiDB-lite"/>
    </source>
</evidence>
<dbReference type="NCBIfam" id="NF011494">
    <property type="entry name" value="PRK14902.1"/>
    <property type="match status" value="1"/>
</dbReference>
<evidence type="ECO:0000256" key="5">
    <source>
        <dbReference type="ARBA" id="ARBA00022490"/>
    </source>
</evidence>
<feature type="binding site" evidence="14">
    <location>
        <begin position="615"/>
        <end position="621"/>
    </location>
    <ligand>
        <name>S-adenosyl-L-methionine</name>
        <dbReference type="ChEBI" id="CHEBI:59789"/>
    </ligand>
</feature>
<comment type="function">
    <text evidence="1">Specifically methylates the cytosine at position 967 (m5C967) of 16S rRNA.</text>
</comment>
<evidence type="ECO:0000256" key="14">
    <source>
        <dbReference type="PROSITE-ProRule" id="PRU01023"/>
    </source>
</evidence>
<dbReference type="GO" id="GO:0006355">
    <property type="term" value="P:regulation of DNA-templated transcription"/>
    <property type="evidence" value="ECO:0007669"/>
    <property type="project" value="InterPro"/>
</dbReference>
<evidence type="ECO:0000256" key="1">
    <source>
        <dbReference type="ARBA" id="ARBA00002724"/>
    </source>
</evidence>
<accession>A0A933SD73</accession>
<evidence type="ECO:0000313" key="17">
    <source>
        <dbReference type="EMBL" id="MBI5168293.1"/>
    </source>
</evidence>
<dbReference type="InterPro" id="IPR054728">
    <property type="entry name" value="RsmB-like_ferredoxin"/>
</dbReference>
<dbReference type="NCBIfam" id="TIGR00563">
    <property type="entry name" value="rsmB"/>
    <property type="match status" value="1"/>
</dbReference>
<keyword evidence="8 14" id="KW-0808">Transferase</keyword>
<evidence type="ECO:0000256" key="11">
    <source>
        <dbReference type="ARBA" id="ARBA00030399"/>
    </source>
</evidence>
<dbReference type="PROSITE" id="PS01153">
    <property type="entry name" value="NOL1_NOP2_SUN"/>
    <property type="match status" value="1"/>
</dbReference>
<dbReference type="InterPro" id="IPR049560">
    <property type="entry name" value="MeTrfase_RsmB-F_NOP2_cat"/>
</dbReference>
<feature type="binding site" evidence="14">
    <location>
        <position position="666"/>
    </location>
    <ligand>
        <name>S-adenosyl-L-methionine</name>
        <dbReference type="ChEBI" id="CHEBI:59789"/>
    </ligand>
</feature>
<feature type="domain" description="SAM-dependent MTase RsmB/NOP-type" evidence="16">
    <location>
        <begin position="525"/>
        <end position="796"/>
    </location>
</feature>
<dbReference type="GO" id="GO:0003723">
    <property type="term" value="F:RNA binding"/>
    <property type="evidence" value="ECO:0007669"/>
    <property type="project" value="UniProtKB-UniRule"/>
</dbReference>
<comment type="caution">
    <text evidence="17">The sequence shown here is derived from an EMBL/GenBank/DDBJ whole genome shotgun (WGS) entry which is preliminary data.</text>
</comment>
<evidence type="ECO:0000256" key="4">
    <source>
        <dbReference type="ARBA" id="ARBA00012140"/>
    </source>
</evidence>
<feature type="binding site" evidence="14">
    <location>
        <position position="639"/>
    </location>
    <ligand>
        <name>S-adenosyl-L-methionine</name>
        <dbReference type="ChEBI" id="CHEBI:59789"/>
    </ligand>
</feature>
<proteinExistence type="inferred from homology"/>
<feature type="active site" description="Nucleophile" evidence="14">
    <location>
        <position position="735"/>
    </location>
</feature>
<evidence type="ECO:0000256" key="12">
    <source>
        <dbReference type="ARBA" id="ARBA00031088"/>
    </source>
</evidence>
<dbReference type="SUPFAM" id="SSF48013">
    <property type="entry name" value="NusB-like"/>
    <property type="match status" value="1"/>
</dbReference>
<evidence type="ECO:0000256" key="8">
    <source>
        <dbReference type="ARBA" id="ARBA00022679"/>
    </source>
</evidence>
<dbReference type="InterPro" id="IPR001678">
    <property type="entry name" value="MeTrfase_RsmB-F_NOP2_dom"/>
</dbReference>
<dbReference type="PANTHER" id="PTHR22807">
    <property type="entry name" value="NOP2 YEAST -RELATED NOL1/NOP2/FMU SUN DOMAIN-CONTAINING"/>
    <property type="match status" value="1"/>
</dbReference>
<keyword evidence="10 14" id="KW-0694">RNA-binding</keyword>
<comment type="similarity">
    <text evidence="3 14">Belongs to the class I-like SAM-binding methyltransferase superfamily. RsmB/NOP family.</text>
</comment>
<evidence type="ECO:0000256" key="3">
    <source>
        <dbReference type="ARBA" id="ARBA00007494"/>
    </source>
</evidence>
<dbReference type="PRINTS" id="PR02008">
    <property type="entry name" value="RCMTFAMILY"/>
</dbReference>
<evidence type="ECO:0000256" key="7">
    <source>
        <dbReference type="ARBA" id="ARBA00022603"/>
    </source>
</evidence>
<keyword evidence="6" id="KW-0698">rRNA processing</keyword>
<dbReference type="Gene3D" id="3.30.70.1170">
    <property type="entry name" value="Sun protein, domain 3"/>
    <property type="match status" value="1"/>
</dbReference>
<feature type="region of interest" description="Disordered" evidence="15">
    <location>
        <begin position="1"/>
        <end position="360"/>
    </location>
</feature>
<evidence type="ECO:0000259" key="16">
    <source>
        <dbReference type="PROSITE" id="PS51686"/>
    </source>
</evidence>
<feature type="compositionally biased region" description="Basic and acidic residues" evidence="15">
    <location>
        <begin position="288"/>
        <end position="303"/>
    </location>
</feature>
<protein>
    <recommendedName>
        <fullName evidence="4">16S rRNA (cytosine(967)-C(5))-methyltransferase</fullName>
        <ecNumber evidence="4">2.1.1.176</ecNumber>
    </recommendedName>
    <alternativeName>
        <fullName evidence="11">16S rRNA m5C967 methyltransferase</fullName>
    </alternativeName>
    <alternativeName>
        <fullName evidence="12">rRNA (cytosine-C(5)-)-methyltransferase RsmB</fullName>
    </alternativeName>
</protein>
<keyword evidence="9 14" id="KW-0949">S-adenosyl-L-methionine</keyword>
<dbReference type="EC" id="2.1.1.176" evidence="4"/>
<feature type="compositionally biased region" description="Gly residues" evidence="15">
    <location>
        <begin position="32"/>
        <end position="41"/>
    </location>
</feature>
<dbReference type="Pfam" id="PF01029">
    <property type="entry name" value="NusB"/>
    <property type="match status" value="1"/>
</dbReference>
<evidence type="ECO:0000256" key="9">
    <source>
        <dbReference type="ARBA" id="ARBA00022691"/>
    </source>
</evidence>
<reference evidence="17" key="1">
    <citation type="submission" date="2020-07" db="EMBL/GenBank/DDBJ databases">
        <title>Huge and variable diversity of episymbiotic CPR bacteria and DPANN archaea in groundwater ecosystems.</title>
        <authorList>
            <person name="He C.Y."/>
            <person name="Keren R."/>
            <person name="Whittaker M."/>
            <person name="Farag I.F."/>
            <person name="Doudna J."/>
            <person name="Cate J.H.D."/>
            <person name="Banfield J.F."/>
        </authorList>
    </citation>
    <scope>NUCLEOTIDE SEQUENCE</scope>
    <source>
        <strain evidence="17">NC_groundwater_1813_Pr3_B-0.1um_71_17</strain>
    </source>
</reference>
<dbReference type="SUPFAM" id="SSF53335">
    <property type="entry name" value="S-adenosyl-L-methionine-dependent methyltransferases"/>
    <property type="match status" value="1"/>
</dbReference>
<dbReference type="GO" id="GO:0005737">
    <property type="term" value="C:cytoplasm"/>
    <property type="evidence" value="ECO:0007669"/>
    <property type="project" value="UniProtKB-SubCell"/>
</dbReference>
<gene>
    <name evidence="17" type="primary">rsmB</name>
    <name evidence="17" type="ORF">HZA61_02275</name>
</gene>
<dbReference type="PANTHER" id="PTHR22807:SF61">
    <property type="entry name" value="NOL1_NOP2_SUN FAMILY PROTEIN _ ANTITERMINATION NUSB DOMAIN-CONTAINING PROTEIN"/>
    <property type="match status" value="1"/>
</dbReference>
<comment type="subcellular location">
    <subcellularLocation>
        <location evidence="2">Cytoplasm</location>
    </subcellularLocation>
</comment>
<dbReference type="Pfam" id="PF01189">
    <property type="entry name" value="Methyltr_RsmB-F"/>
    <property type="match status" value="1"/>
</dbReference>
<dbReference type="Gene3D" id="1.10.940.10">
    <property type="entry name" value="NusB-like"/>
    <property type="match status" value="1"/>
</dbReference>
<evidence type="ECO:0000256" key="13">
    <source>
        <dbReference type="ARBA" id="ARBA00047283"/>
    </source>
</evidence>
<feature type="compositionally biased region" description="Low complexity" evidence="15">
    <location>
        <begin position="1"/>
        <end position="26"/>
    </location>
</feature>
<dbReference type="InterPro" id="IPR006027">
    <property type="entry name" value="NusB_RsmB_TIM44"/>
</dbReference>
<feature type="compositionally biased region" description="Gly residues" evidence="15">
    <location>
        <begin position="71"/>
        <end position="100"/>
    </location>
</feature>
<dbReference type="Gene3D" id="3.40.50.150">
    <property type="entry name" value="Vaccinia Virus protein VP39"/>
    <property type="match status" value="1"/>
</dbReference>
<evidence type="ECO:0000313" key="18">
    <source>
        <dbReference type="Proteomes" id="UP000696931"/>
    </source>
</evidence>
<keyword evidence="7 14" id="KW-0489">Methyltransferase</keyword>
<evidence type="ECO:0000256" key="6">
    <source>
        <dbReference type="ARBA" id="ARBA00022552"/>
    </source>
</evidence>
<feature type="compositionally biased region" description="Gly residues" evidence="15">
    <location>
        <begin position="107"/>
        <end position="232"/>
    </location>
</feature>
<dbReference type="GO" id="GO:0008649">
    <property type="term" value="F:rRNA methyltransferase activity"/>
    <property type="evidence" value="ECO:0007669"/>
    <property type="project" value="InterPro"/>
</dbReference>
<feature type="compositionally biased region" description="Basic and acidic residues" evidence="15">
    <location>
        <begin position="330"/>
        <end position="346"/>
    </location>
</feature>
<evidence type="ECO:0000256" key="2">
    <source>
        <dbReference type="ARBA" id="ARBA00004496"/>
    </source>
</evidence>
<dbReference type="InterPro" id="IPR029063">
    <property type="entry name" value="SAM-dependent_MTases_sf"/>
</dbReference>
<dbReference type="EMBL" id="JACRIW010000020">
    <property type="protein sequence ID" value="MBI5168293.1"/>
    <property type="molecule type" value="Genomic_DNA"/>
</dbReference>